<dbReference type="Pfam" id="PF22599">
    <property type="entry name" value="SecDF_P1_head"/>
    <property type="match status" value="1"/>
</dbReference>
<dbReference type="Gene3D" id="3.30.1360.200">
    <property type="match status" value="1"/>
</dbReference>
<name>A0A7G1HTZ8_9BACT</name>
<proteinExistence type="predicted"/>
<dbReference type="RefSeq" id="WP_200755590.1">
    <property type="nucleotide sequence ID" value="NZ_AP023322.1"/>
</dbReference>
<organism evidence="2 3">
    <name type="scientific">Coprobacter secundus subsp. similis</name>
    <dbReference type="NCBI Taxonomy" id="2751153"/>
    <lineage>
        <taxon>Bacteria</taxon>
        <taxon>Pseudomonadati</taxon>
        <taxon>Bacteroidota</taxon>
        <taxon>Bacteroidia</taxon>
        <taxon>Bacteroidales</taxon>
        <taxon>Barnesiellaceae</taxon>
        <taxon>Coprobacter</taxon>
    </lineage>
</organism>
<dbReference type="Proteomes" id="UP000594042">
    <property type="component" value="Chromosome"/>
</dbReference>
<reference evidence="3" key="1">
    <citation type="submission" date="2020-07" db="EMBL/GenBank/DDBJ databases">
        <title>Complete genome sequencing of Coprobacter sp. strain 2CBH44.</title>
        <authorList>
            <person name="Sakamoto M."/>
            <person name="Murakami T."/>
            <person name="Mori H."/>
        </authorList>
    </citation>
    <scope>NUCLEOTIDE SEQUENCE [LARGE SCALE GENOMIC DNA]</scope>
    <source>
        <strain evidence="3">2CBH44</strain>
    </source>
</reference>
<evidence type="ECO:0000313" key="3">
    <source>
        <dbReference type="Proteomes" id="UP000594042"/>
    </source>
</evidence>
<sequence>MKVTSFILLGLIFFLCQVKGIHEKHRENGWYYIIEGQEDSLSQDPIVTVKEFAAVRLDSVGYPMKYQIVGTISKHKVGKWADATEKAIGKRIGFVFDDQLITAPQVNMRIESGNFAISNPYGHDLKTLFRQIRQEKIDSIENLFKSWDKDSVYYRLDKNQTDSIILEMDYWDAYAITKGFNVSQ</sequence>
<dbReference type="KEGG" id="copr:Cop2CBH44_08360"/>
<dbReference type="EMBL" id="AP023322">
    <property type="protein sequence ID" value="BCI62483.1"/>
    <property type="molecule type" value="Genomic_DNA"/>
</dbReference>
<dbReference type="AlphaFoldDB" id="A0A7G1HTZ8"/>
<protein>
    <recommendedName>
        <fullName evidence="1">SecDF P1 head subdomain domain-containing protein</fullName>
    </recommendedName>
</protein>
<keyword evidence="3" id="KW-1185">Reference proteome</keyword>
<evidence type="ECO:0000313" key="2">
    <source>
        <dbReference type="EMBL" id="BCI62483.1"/>
    </source>
</evidence>
<feature type="domain" description="SecDF P1 head subdomain" evidence="1">
    <location>
        <begin position="41"/>
        <end position="118"/>
    </location>
</feature>
<evidence type="ECO:0000259" key="1">
    <source>
        <dbReference type="Pfam" id="PF22599"/>
    </source>
</evidence>
<gene>
    <name evidence="2" type="ORF">Cop2CBH44_08360</name>
</gene>
<accession>A0A7G1HTZ8</accession>
<dbReference type="InterPro" id="IPR054384">
    <property type="entry name" value="SecDF_P1_head"/>
</dbReference>